<dbReference type="AlphaFoldDB" id="A0A9P6WC51"/>
<dbReference type="InterPro" id="IPR036020">
    <property type="entry name" value="WW_dom_sf"/>
</dbReference>
<dbReference type="PROSITE" id="PS50020">
    <property type="entry name" value="WW_DOMAIN_2"/>
    <property type="match status" value="1"/>
</dbReference>
<keyword evidence="5" id="KW-1185">Reference proteome</keyword>
<comment type="caution">
    <text evidence="4">The sequence shown here is derived from an EMBL/GenBank/DDBJ whole genome shotgun (WGS) entry which is preliminary data.</text>
</comment>
<dbReference type="SMART" id="SM00441">
    <property type="entry name" value="FF"/>
    <property type="match status" value="1"/>
</dbReference>
<dbReference type="PANTHER" id="PTHR11864:SF30">
    <property type="entry name" value="PRE-MRNA-SPLICING FACTOR URN1"/>
    <property type="match status" value="1"/>
</dbReference>
<dbReference type="GO" id="GO:0045292">
    <property type="term" value="P:mRNA cis splicing, via spliceosome"/>
    <property type="evidence" value="ECO:0007669"/>
    <property type="project" value="InterPro"/>
</dbReference>
<accession>A0A9P6WC51</accession>
<protein>
    <recommendedName>
        <fullName evidence="6">WW domain-containing protein</fullName>
    </recommendedName>
</protein>
<feature type="domain" description="FF" evidence="3">
    <location>
        <begin position="203"/>
        <end position="257"/>
    </location>
</feature>
<dbReference type="InterPro" id="IPR036517">
    <property type="entry name" value="FF_domain_sf"/>
</dbReference>
<dbReference type="EMBL" id="PUHR01000072">
    <property type="protein sequence ID" value="KAG0668283.1"/>
    <property type="molecule type" value="Genomic_DNA"/>
</dbReference>
<feature type="compositionally biased region" description="Polar residues" evidence="1">
    <location>
        <begin position="258"/>
        <end position="267"/>
    </location>
</feature>
<dbReference type="InterPro" id="IPR002713">
    <property type="entry name" value="FF_domain"/>
</dbReference>
<dbReference type="PANTHER" id="PTHR11864">
    <property type="entry name" value="PRE-MRNA-PROCESSING PROTEIN PRP40"/>
    <property type="match status" value="1"/>
</dbReference>
<dbReference type="GO" id="GO:0005685">
    <property type="term" value="C:U1 snRNP"/>
    <property type="evidence" value="ECO:0007669"/>
    <property type="project" value="TreeGrafter"/>
</dbReference>
<name>A0A9P6WC51_MAUEX</name>
<dbReference type="InterPro" id="IPR001202">
    <property type="entry name" value="WW_dom"/>
</dbReference>
<feature type="compositionally biased region" description="Acidic residues" evidence="1">
    <location>
        <begin position="268"/>
        <end position="278"/>
    </location>
</feature>
<evidence type="ECO:0000259" key="2">
    <source>
        <dbReference type="PROSITE" id="PS50020"/>
    </source>
</evidence>
<dbReference type="SUPFAM" id="SSF51045">
    <property type="entry name" value="WW domain"/>
    <property type="match status" value="1"/>
</dbReference>
<evidence type="ECO:0000313" key="5">
    <source>
        <dbReference type="Proteomes" id="UP000750334"/>
    </source>
</evidence>
<dbReference type="SMART" id="SM00456">
    <property type="entry name" value="WW"/>
    <property type="match status" value="1"/>
</dbReference>
<dbReference type="Gene3D" id="1.10.10.440">
    <property type="entry name" value="FF domain"/>
    <property type="match status" value="1"/>
</dbReference>
<dbReference type="Pfam" id="PF00397">
    <property type="entry name" value="WW"/>
    <property type="match status" value="1"/>
</dbReference>
<dbReference type="Gene3D" id="2.20.70.10">
    <property type="match status" value="1"/>
</dbReference>
<dbReference type="Proteomes" id="UP000750334">
    <property type="component" value="Unassembled WGS sequence"/>
</dbReference>
<evidence type="ECO:0008006" key="6">
    <source>
        <dbReference type="Google" id="ProtNLM"/>
    </source>
</evidence>
<proteinExistence type="predicted"/>
<dbReference type="Pfam" id="PF01846">
    <property type="entry name" value="FF"/>
    <property type="match status" value="1"/>
</dbReference>
<dbReference type="PROSITE" id="PS51676">
    <property type="entry name" value="FF"/>
    <property type="match status" value="1"/>
</dbReference>
<gene>
    <name evidence="4" type="ORF">C6P45_004843</name>
</gene>
<feature type="domain" description="WW" evidence="2">
    <location>
        <begin position="1"/>
        <end position="33"/>
    </location>
</feature>
<feature type="region of interest" description="Disordered" evidence="1">
    <location>
        <begin position="255"/>
        <end position="291"/>
    </location>
</feature>
<organism evidence="4 5">
    <name type="scientific">Maudiozyma exigua</name>
    <name type="common">Yeast</name>
    <name type="synonym">Kazachstania exigua</name>
    <dbReference type="NCBI Taxonomy" id="34358"/>
    <lineage>
        <taxon>Eukaryota</taxon>
        <taxon>Fungi</taxon>
        <taxon>Dikarya</taxon>
        <taxon>Ascomycota</taxon>
        <taxon>Saccharomycotina</taxon>
        <taxon>Saccharomycetes</taxon>
        <taxon>Saccharomycetales</taxon>
        <taxon>Saccharomycetaceae</taxon>
        <taxon>Maudiozyma</taxon>
    </lineage>
</organism>
<dbReference type="PROSITE" id="PS01159">
    <property type="entry name" value="WW_DOMAIN_1"/>
    <property type="match status" value="1"/>
</dbReference>
<dbReference type="GO" id="GO:0003723">
    <property type="term" value="F:RNA binding"/>
    <property type="evidence" value="ECO:0007669"/>
    <property type="project" value="TreeGrafter"/>
</dbReference>
<evidence type="ECO:0000256" key="1">
    <source>
        <dbReference type="SAM" id="MobiDB-lite"/>
    </source>
</evidence>
<evidence type="ECO:0000313" key="4">
    <source>
        <dbReference type="EMBL" id="KAG0668283.1"/>
    </source>
</evidence>
<dbReference type="OrthoDB" id="410044at2759"/>
<dbReference type="InterPro" id="IPR039726">
    <property type="entry name" value="Prp40-like"/>
</dbReference>
<sequence>MMRGPWKSYNAPNGKKYYYNTETKKTQWEKPVFESTGQNKHNSSNNRRIPLEFKIDAPIFVIPLCNDWKLVIWSNGNKFYLDPKGKSEISLNDADSVELLKYINKDKLILLIGFARGYSSSSIDSNIIYDELLEEIQQMKEDLSGEHIESDIDVENHSIKTFIDENINSKSSENIADINEDNNDSNDNLQLISSIDKVKDTNDSETKIRFMQLFDTFNLDKFSTWRNQRIKIENEPVFLLIDNDKDREQLFEDWCSGDHNNATSDTGEISDDVEDEIDSNASKSDDDDEDLEPTKYHYLSHIVNKSNINKDTIFQDIKKEQKALFKEFKIKDFISSQKDQEQFVSTLLFYYKKMNENERKELFKKLLQKYKLQILQSIKNGNSHNDLVNLLDKSKFQISIDDNDSFAIETTLLKMEHFINNMSQLRKLMEEEPTYYIIGIKDKTIQLFDYLYDLIHEP</sequence>
<dbReference type="GO" id="GO:0071004">
    <property type="term" value="C:U2-type prespliceosome"/>
    <property type="evidence" value="ECO:0007669"/>
    <property type="project" value="TreeGrafter"/>
</dbReference>
<dbReference type="SUPFAM" id="SSF81698">
    <property type="entry name" value="FF domain"/>
    <property type="match status" value="1"/>
</dbReference>
<evidence type="ECO:0000259" key="3">
    <source>
        <dbReference type="PROSITE" id="PS51676"/>
    </source>
</evidence>
<dbReference type="CDD" id="cd00201">
    <property type="entry name" value="WW"/>
    <property type="match status" value="1"/>
</dbReference>
<reference evidence="4 5" key="1">
    <citation type="submission" date="2020-11" db="EMBL/GenBank/DDBJ databases">
        <title>Kefir isolates.</title>
        <authorList>
            <person name="Marcisauskas S."/>
            <person name="Kim Y."/>
            <person name="Blasche S."/>
        </authorList>
    </citation>
    <scope>NUCLEOTIDE SEQUENCE [LARGE SCALE GENOMIC DNA]</scope>
    <source>
        <strain evidence="4 5">OG2</strain>
    </source>
</reference>